<feature type="chain" id="PRO_5020807486" evidence="2">
    <location>
        <begin position="22"/>
        <end position="597"/>
    </location>
</feature>
<dbReference type="InterPro" id="IPR019734">
    <property type="entry name" value="TPR_rpt"/>
</dbReference>
<accession>A0A4V6ALI2</accession>
<feature type="coiled-coil region" evidence="1">
    <location>
        <begin position="478"/>
        <end position="535"/>
    </location>
</feature>
<dbReference type="Pfam" id="PF13174">
    <property type="entry name" value="TPR_6"/>
    <property type="match status" value="1"/>
</dbReference>
<evidence type="ECO:0000256" key="1">
    <source>
        <dbReference type="SAM" id="Coils"/>
    </source>
</evidence>
<evidence type="ECO:0000313" key="4">
    <source>
        <dbReference type="Proteomes" id="UP000306552"/>
    </source>
</evidence>
<evidence type="ECO:0000256" key="2">
    <source>
        <dbReference type="SAM" id="SignalP"/>
    </source>
</evidence>
<gene>
    <name evidence="3" type="ORF">FCN74_00635</name>
</gene>
<organism evidence="3 4">
    <name type="scientific">Mesohalobacter halotolerans</name>
    <dbReference type="NCBI Taxonomy" id="1883405"/>
    <lineage>
        <taxon>Bacteria</taxon>
        <taxon>Pseudomonadati</taxon>
        <taxon>Bacteroidota</taxon>
        <taxon>Flavobacteriia</taxon>
        <taxon>Flavobacteriales</taxon>
        <taxon>Flavobacteriaceae</taxon>
        <taxon>Mesohalobacter</taxon>
    </lineage>
</organism>
<dbReference type="InterPro" id="IPR011990">
    <property type="entry name" value="TPR-like_helical_dom_sf"/>
</dbReference>
<reference evidence="3 4" key="1">
    <citation type="submission" date="2019-04" db="EMBL/GenBank/DDBJ databases">
        <title>Psychroflexus halotolerans sp. nov., isolated from a marine solar saltern.</title>
        <authorList>
            <person name="Feng X."/>
        </authorList>
    </citation>
    <scope>NUCLEOTIDE SEQUENCE [LARGE SCALE GENOMIC DNA]</scope>
    <source>
        <strain evidence="3 4">WDS2C27</strain>
    </source>
</reference>
<dbReference type="SUPFAM" id="SSF81901">
    <property type="entry name" value="HCP-like"/>
    <property type="match status" value="1"/>
</dbReference>
<dbReference type="OrthoDB" id="9763354at2"/>
<dbReference type="AlphaFoldDB" id="A0A4V6ALI2"/>
<sequence>MRYFKFTAIIILLLLASMSHAQSISLAMNYVDQGEYEKAKSIYEKLYYKNSRKQDYLLGLVNVHVQLQEYENAQKLLKNHIASSNRYPNLMVELGYVFQLEGDSLKANIWYDKAIDIVKKRSVFAYTTGQTFQKHNLLDLAIKTYEIAKAHEPRINYNIQLARLYGENGNEEKMFESYLDLILQNEKYLNVIQRNFSSYIDSNPQNESNVTLKRLLIKRLQQSQNVIYNQILSWTFIQENSFNKAFAQEKAIYKRTQDQTFNRLFSLGEVAKNAKSFDEALKVYTFIYEATPNLNIKLKAVENLMDIQILQGRDKSEIDNNFKSYFELFGYSNQTIDLQLSYAAFKAFTIDDKEEALKILEQSLTYDLNRFQQAKTQMLMADVLVAQEQYNRALIKYSLVSKQVKNTTLAQEAKYKTAMTSYYKGDFDWALTQLKVLKKATTQTIANDALEMSRFIKDGKSEIDSTQQALKAIAKVDLLTYQNKLNQALEQLDEVIQNTDNFHLLDQAHFKKAQIFEKQQKYQRAVEQYDKLVNEHSDSFLVDNALFSMANIQYDKLNLTEDAQKNLETLIFNYQDSIYFTEARKLYRKIRGDQNLQ</sequence>
<proteinExistence type="predicted"/>
<evidence type="ECO:0000313" key="3">
    <source>
        <dbReference type="EMBL" id="TKS56965.1"/>
    </source>
</evidence>
<dbReference type="EMBL" id="SWMU01000001">
    <property type="protein sequence ID" value="TKS56965.1"/>
    <property type="molecule type" value="Genomic_DNA"/>
</dbReference>
<keyword evidence="2" id="KW-0732">Signal</keyword>
<keyword evidence="1" id="KW-0175">Coiled coil</keyword>
<comment type="caution">
    <text evidence="3">The sequence shown here is derived from an EMBL/GenBank/DDBJ whole genome shotgun (WGS) entry which is preliminary data.</text>
</comment>
<dbReference type="SUPFAM" id="SSF48452">
    <property type="entry name" value="TPR-like"/>
    <property type="match status" value="2"/>
</dbReference>
<dbReference type="SMART" id="SM00028">
    <property type="entry name" value="TPR"/>
    <property type="match status" value="6"/>
</dbReference>
<keyword evidence="4" id="KW-1185">Reference proteome</keyword>
<dbReference type="Proteomes" id="UP000306552">
    <property type="component" value="Unassembled WGS sequence"/>
</dbReference>
<name>A0A4V6ALI2_9FLAO</name>
<dbReference type="Gene3D" id="1.25.40.10">
    <property type="entry name" value="Tetratricopeptide repeat domain"/>
    <property type="match status" value="3"/>
</dbReference>
<protein>
    <submittedName>
        <fullName evidence="3">Tetratricopeptide repeat protein</fullName>
    </submittedName>
</protein>
<dbReference type="PANTHER" id="PTHR12558:SF13">
    <property type="entry name" value="CELL DIVISION CYCLE PROTEIN 27 HOMOLOG"/>
    <property type="match status" value="1"/>
</dbReference>
<feature type="signal peptide" evidence="2">
    <location>
        <begin position="1"/>
        <end position="21"/>
    </location>
</feature>
<dbReference type="PANTHER" id="PTHR12558">
    <property type="entry name" value="CELL DIVISION CYCLE 16,23,27"/>
    <property type="match status" value="1"/>
</dbReference>